<keyword evidence="4" id="KW-1185">Reference proteome</keyword>
<protein>
    <submittedName>
        <fullName evidence="3">Rhinocladiella mackenziei CBS 650.93 unplaced genomic scaffold supercont1.7, whole genome shotgun sequence</fullName>
    </submittedName>
</protein>
<feature type="region of interest" description="Disordered" evidence="1">
    <location>
        <begin position="256"/>
        <end position="285"/>
    </location>
</feature>
<feature type="domain" description="Acyclic terpene utilisation N-terminal" evidence="2">
    <location>
        <begin position="13"/>
        <end position="114"/>
    </location>
</feature>
<dbReference type="OrthoDB" id="10265871at2759"/>
<dbReference type="PANTHER" id="PTHR47585:SF2">
    <property type="entry name" value="DUF1446 DOMAIN PROTEIN (AFU_ORTHOLOGUE AFUA_6G11420)"/>
    <property type="match status" value="1"/>
</dbReference>
<feature type="domain" description="Acyclic terpene utilisation N-terminal" evidence="2">
    <location>
        <begin position="177"/>
        <end position="271"/>
    </location>
</feature>
<dbReference type="GeneID" id="25297199"/>
<dbReference type="Proteomes" id="UP000053617">
    <property type="component" value="Unassembled WGS sequence"/>
</dbReference>
<accession>A0A0D2FHA3</accession>
<sequence>MAVPNAERSLATLRIAGCPGSVADRRYAMKDIAAGYSHDPVHVTIGDWMSEGNMTTLAAQKSMVPLRLQGAGGTYEPSFLEALEPAISDIARYKFRVAVNAGVTNTKALYDAVVVHTGSTPWERSDLEKLANALVADRLIEYSMYVTGGNYSGFKSLESKSGEIVVTKTKKLGRRTILNGIHFEQLDTDRVLVTGVKADLPPPTTKVGITAHGGYQVEVHWFMVGLDINAIARMLEAQIRNELALHRSKFLQTRVHEERQLAREPDKSEQRNGRCQGLRPIVASR</sequence>
<gene>
    <name evidence="3" type="ORF">Z518_09128</name>
</gene>
<dbReference type="HOGENOM" id="CLU_977113_0_0_1"/>
<feature type="compositionally biased region" description="Basic and acidic residues" evidence="1">
    <location>
        <begin position="256"/>
        <end position="272"/>
    </location>
</feature>
<evidence type="ECO:0000256" key="1">
    <source>
        <dbReference type="SAM" id="MobiDB-lite"/>
    </source>
</evidence>
<dbReference type="EMBL" id="KN847481">
    <property type="protein sequence ID" value="KIX01402.1"/>
    <property type="molecule type" value="Genomic_DNA"/>
</dbReference>
<name>A0A0D2FHA3_9EURO</name>
<dbReference type="RefSeq" id="XP_013268538.1">
    <property type="nucleotide sequence ID" value="XM_013413084.1"/>
</dbReference>
<feature type="domain" description="Acyclic terpene utilisation N-terminal" evidence="2">
    <location>
        <begin position="122"/>
        <end position="158"/>
    </location>
</feature>
<evidence type="ECO:0000313" key="3">
    <source>
        <dbReference type="EMBL" id="KIX01402.1"/>
    </source>
</evidence>
<reference evidence="3 4" key="1">
    <citation type="submission" date="2015-01" db="EMBL/GenBank/DDBJ databases">
        <title>The Genome Sequence of Rhinocladiella mackenzie CBS 650.93.</title>
        <authorList>
            <consortium name="The Broad Institute Genomics Platform"/>
            <person name="Cuomo C."/>
            <person name="de Hoog S."/>
            <person name="Gorbushina A."/>
            <person name="Stielow B."/>
            <person name="Teixiera M."/>
            <person name="Abouelleil A."/>
            <person name="Chapman S.B."/>
            <person name="Priest M."/>
            <person name="Young S.K."/>
            <person name="Wortman J."/>
            <person name="Nusbaum C."/>
            <person name="Birren B."/>
        </authorList>
    </citation>
    <scope>NUCLEOTIDE SEQUENCE [LARGE SCALE GENOMIC DNA]</scope>
    <source>
        <strain evidence="3 4">CBS 650.93</strain>
    </source>
</reference>
<proteinExistence type="predicted"/>
<dbReference type="InterPro" id="IPR010839">
    <property type="entry name" value="AtuA_N"/>
</dbReference>
<evidence type="ECO:0000313" key="4">
    <source>
        <dbReference type="Proteomes" id="UP000053617"/>
    </source>
</evidence>
<dbReference type="AlphaFoldDB" id="A0A0D2FHA3"/>
<evidence type="ECO:0000259" key="2">
    <source>
        <dbReference type="Pfam" id="PF07287"/>
    </source>
</evidence>
<dbReference type="PANTHER" id="PTHR47585">
    <property type="match status" value="1"/>
</dbReference>
<organism evidence="3 4">
    <name type="scientific">Rhinocladiella mackenziei CBS 650.93</name>
    <dbReference type="NCBI Taxonomy" id="1442369"/>
    <lineage>
        <taxon>Eukaryota</taxon>
        <taxon>Fungi</taxon>
        <taxon>Dikarya</taxon>
        <taxon>Ascomycota</taxon>
        <taxon>Pezizomycotina</taxon>
        <taxon>Eurotiomycetes</taxon>
        <taxon>Chaetothyriomycetidae</taxon>
        <taxon>Chaetothyriales</taxon>
        <taxon>Herpotrichiellaceae</taxon>
        <taxon>Rhinocladiella</taxon>
    </lineage>
</organism>
<dbReference type="VEuPathDB" id="FungiDB:Z518_09128"/>
<dbReference type="Pfam" id="PF07287">
    <property type="entry name" value="AtuA"/>
    <property type="match status" value="3"/>
</dbReference>